<protein>
    <submittedName>
        <fullName evidence="1">Uncharacterized protein</fullName>
    </submittedName>
</protein>
<proteinExistence type="predicted"/>
<name>A0A2P5E5J3_PARAD</name>
<keyword evidence="2" id="KW-1185">Reference proteome</keyword>
<dbReference type="AlphaFoldDB" id="A0A2P5E5J3"/>
<evidence type="ECO:0000313" key="2">
    <source>
        <dbReference type="Proteomes" id="UP000237105"/>
    </source>
</evidence>
<accession>A0A2P5E5J3</accession>
<comment type="caution">
    <text evidence="1">The sequence shown here is derived from an EMBL/GenBank/DDBJ whole genome shotgun (WGS) entry which is preliminary data.</text>
</comment>
<reference evidence="2" key="1">
    <citation type="submission" date="2016-06" db="EMBL/GenBank/DDBJ databases">
        <title>Parallel loss of symbiosis genes in relatives of nitrogen-fixing non-legume Parasponia.</title>
        <authorList>
            <person name="Van Velzen R."/>
            <person name="Holmer R."/>
            <person name="Bu F."/>
            <person name="Rutten L."/>
            <person name="Van Zeijl A."/>
            <person name="Liu W."/>
            <person name="Santuari L."/>
            <person name="Cao Q."/>
            <person name="Sharma T."/>
            <person name="Shen D."/>
            <person name="Roswanjaya Y."/>
            <person name="Wardhani T."/>
            <person name="Kalhor M.S."/>
            <person name="Jansen J."/>
            <person name="Van den Hoogen J."/>
            <person name="Gungor B."/>
            <person name="Hartog M."/>
            <person name="Hontelez J."/>
            <person name="Verver J."/>
            <person name="Yang W.-C."/>
            <person name="Schijlen E."/>
            <person name="Repin R."/>
            <person name="Schilthuizen M."/>
            <person name="Schranz E."/>
            <person name="Heidstra R."/>
            <person name="Miyata K."/>
            <person name="Fedorova E."/>
            <person name="Kohlen W."/>
            <person name="Bisseling T."/>
            <person name="Smit S."/>
            <person name="Geurts R."/>
        </authorList>
    </citation>
    <scope>NUCLEOTIDE SEQUENCE [LARGE SCALE GENOMIC DNA]</scope>
    <source>
        <strain evidence="2">cv. WU1-14</strain>
    </source>
</reference>
<sequence>MNPVIGIWPSKESTPPRINETLIADEVLGVRRGVGSKIKRAASTSSTVVSPPRDPHLPDSELRDVFSETQIYMAAAHQREVVLLA</sequence>
<organism evidence="1 2">
    <name type="scientific">Parasponia andersonii</name>
    <name type="common">Sponia andersonii</name>
    <dbReference type="NCBI Taxonomy" id="3476"/>
    <lineage>
        <taxon>Eukaryota</taxon>
        <taxon>Viridiplantae</taxon>
        <taxon>Streptophyta</taxon>
        <taxon>Embryophyta</taxon>
        <taxon>Tracheophyta</taxon>
        <taxon>Spermatophyta</taxon>
        <taxon>Magnoliopsida</taxon>
        <taxon>eudicotyledons</taxon>
        <taxon>Gunneridae</taxon>
        <taxon>Pentapetalae</taxon>
        <taxon>rosids</taxon>
        <taxon>fabids</taxon>
        <taxon>Rosales</taxon>
        <taxon>Cannabaceae</taxon>
        <taxon>Parasponia</taxon>
    </lineage>
</organism>
<evidence type="ECO:0000313" key="1">
    <source>
        <dbReference type="EMBL" id="PON80816.1"/>
    </source>
</evidence>
<gene>
    <name evidence="1" type="ORF">PanWU01x14_003720</name>
</gene>
<dbReference type="Proteomes" id="UP000237105">
    <property type="component" value="Unassembled WGS sequence"/>
</dbReference>
<dbReference type="EMBL" id="JXTB01000001">
    <property type="protein sequence ID" value="PON80816.1"/>
    <property type="molecule type" value="Genomic_DNA"/>
</dbReference>